<keyword evidence="2" id="KW-0808">Transferase</keyword>
<dbReference type="Proteomes" id="UP001262889">
    <property type="component" value="Unassembled WGS sequence"/>
</dbReference>
<dbReference type="RefSeq" id="WP_311536213.1">
    <property type="nucleotide sequence ID" value="NZ_JAVRHQ010000029.1"/>
</dbReference>
<organism evidence="2 3">
    <name type="scientific">Autumnicola tepida</name>
    <dbReference type="NCBI Taxonomy" id="3075595"/>
    <lineage>
        <taxon>Bacteria</taxon>
        <taxon>Pseudomonadati</taxon>
        <taxon>Bacteroidota</taxon>
        <taxon>Flavobacteriia</taxon>
        <taxon>Flavobacteriales</taxon>
        <taxon>Flavobacteriaceae</taxon>
        <taxon>Autumnicola</taxon>
    </lineage>
</organism>
<dbReference type="EMBL" id="JAVRHQ010000029">
    <property type="protein sequence ID" value="MDT0644596.1"/>
    <property type="molecule type" value="Genomic_DNA"/>
</dbReference>
<dbReference type="GO" id="GO:0016746">
    <property type="term" value="F:acyltransferase activity"/>
    <property type="evidence" value="ECO:0007669"/>
    <property type="project" value="UniProtKB-KW"/>
</dbReference>
<dbReference type="PROSITE" id="PS51186">
    <property type="entry name" value="GNAT"/>
    <property type="match status" value="1"/>
</dbReference>
<protein>
    <submittedName>
        <fullName evidence="2">GNAT family N-acetyltransferase</fullName>
        <ecNumber evidence="2">2.3.1.-</ecNumber>
    </submittedName>
</protein>
<reference evidence="2 3" key="1">
    <citation type="submission" date="2023-09" db="EMBL/GenBank/DDBJ databases">
        <authorList>
            <person name="Rey-Velasco X."/>
        </authorList>
    </citation>
    <scope>NUCLEOTIDE SEQUENCE [LARGE SCALE GENOMIC DNA]</scope>
    <source>
        <strain evidence="2 3">F363</strain>
    </source>
</reference>
<dbReference type="CDD" id="cd04301">
    <property type="entry name" value="NAT_SF"/>
    <property type="match status" value="1"/>
</dbReference>
<dbReference type="InterPro" id="IPR016181">
    <property type="entry name" value="Acyl_CoA_acyltransferase"/>
</dbReference>
<dbReference type="Pfam" id="PF13527">
    <property type="entry name" value="Acetyltransf_9"/>
    <property type="match status" value="1"/>
</dbReference>
<evidence type="ECO:0000313" key="3">
    <source>
        <dbReference type="Proteomes" id="UP001262889"/>
    </source>
</evidence>
<dbReference type="Gene3D" id="3.40.630.30">
    <property type="match status" value="1"/>
</dbReference>
<feature type="domain" description="N-acetyltransferase" evidence="1">
    <location>
        <begin position="2"/>
        <end position="149"/>
    </location>
</feature>
<comment type="caution">
    <text evidence="2">The sequence shown here is derived from an EMBL/GenBank/DDBJ whole genome shotgun (WGS) entry which is preliminary data.</text>
</comment>
<sequence length="294" mass="34297">MLEFREIDYARDIPEIVDLLLTSLSDTNNRDHFIWKHIKNPFGKSYGLLACDEGKIVGVRMFMFWEFVRDKEVVKAVRPVDTITHPEYRGKGIFKKLTLDGLDKCSDRFDLVFNTPNNNSFPGYLKMGWQKFKGRLSYKLAVVFPLLVSKKFSLENVRTEELDIKVLSPSPKWTTNYTDEYLKWRYAAAVYKKAYFKYRQSSGYIIYKIKKVKGVKILLLIDYIGRQESLQEVIRGLAAKNNTCLIHYLDNDRMLGFRPLISFKRPESVVVYKEDQQAIASHILFSSGDLEGRL</sequence>
<dbReference type="SUPFAM" id="SSF55729">
    <property type="entry name" value="Acyl-CoA N-acyltransferases (Nat)"/>
    <property type="match status" value="1"/>
</dbReference>
<evidence type="ECO:0000259" key="1">
    <source>
        <dbReference type="PROSITE" id="PS51186"/>
    </source>
</evidence>
<dbReference type="EC" id="2.3.1.-" evidence="2"/>
<name>A0ABU3CE64_9FLAO</name>
<proteinExistence type="predicted"/>
<accession>A0ABU3CE64</accession>
<keyword evidence="3" id="KW-1185">Reference proteome</keyword>
<keyword evidence="2" id="KW-0012">Acyltransferase</keyword>
<evidence type="ECO:0000313" key="2">
    <source>
        <dbReference type="EMBL" id="MDT0644596.1"/>
    </source>
</evidence>
<gene>
    <name evidence="2" type="ORF">RM553_17275</name>
</gene>
<dbReference type="InterPro" id="IPR000182">
    <property type="entry name" value="GNAT_dom"/>
</dbReference>